<sequence length="620" mass="69956">MAQSPSTAGSTDPPVSPPPYVNGVSQTPSVAPSIAHSVAPNGCDSGNQSEVAESTVRTTELSNEEDVSRCSSRVDGYKAVSEERTNGIENIDMETEKMPGIPEILEMLAAMEQKFQQMETRVDQLVPLSIDPPTPSQSLPFDSSPKSSDRSINGEVSVEDTITAFRARASLMARGKVLHMAKKFPDWKERVFEQAEAVTCLSILEDREETCPPDSPTHPKLWKVQNDWLYDYMFESIGPQFKEEIIEPPNRSAYLLWRQIESYCSLVNEDDRRYLIQKLMTINAKNDIEYISTFHRYYSRIRKLGFTIPDWLAQDLLCLRVSERARGMIQSEIDAARNSTDGPLTLETDKMVARVLNPALSRDMSEEQPQPEVTPSINSSTANGPYSTGSKPDSVHALNHHTDTVDENGKTCCGYCSMLHHTEDGCFYKYPERTSVAWQKAHKSGIEFFRKKAEGREKQHQKKQHPIAQLAKKVHIASKLQPDSQPELRSKYESKPEPKPEPKTESKTESRQEVQPEVHISPQAKSQASHKEKFSCNYCGQKGHSPSGCLFQFPELAPADWRLKNKHLIEFHARKDKLRKRKLERLKSKQPLEENRPETAVPVPGTSRPGSPENLLILDL</sequence>
<dbReference type="GeneID" id="9227220"/>
<feature type="region of interest" description="Disordered" evidence="1">
    <location>
        <begin position="585"/>
        <end position="620"/>
    </location>
</feature>
<dbReference type="VEuPathDB" id="FungiDB:MCYG_05678"/>
<name>C5FSK6_ARTOC</name>
<organism evidence="2 3">
    <name type="scientific">Arthroderma otae (strain ATCC MYA-4605 / CBS 113480)</name>
    <name type="common">Microsporum canis</name>
    <dbReference type="NCBI Taxonomy" id="554155"/>
    <lineage>
        <taxon>Eukaryota</taxon>
        <taxon>Fungi</taxon>
        <taxon>Dikarya</taxon>
        <taxon>Ascomycota</taxon>
        <taxon>Pezizomycotina</taxon>
        <taxon>Eurotiomycetes</taxon>
        <taxon>Eurotiomycetidae</taxon>
        <taxon>Onygenales</taxon>
        <taxon>Arthrodermataceae</taxon>
        <taxon>Microsporum</taxon>
    </lineage>
</organism>
<dbReference type="OrthoDB" id="4169972at2759"/>
<accession>C5FSK6</accession>
<protein>
    <submittedName>
        <fullName evidence="2">Uncharacterized protein</fullName>
    </submittedName>
</protein>
<evidence type="ECO:0000256" key="1">
    <source>
        <dbReference type="SAM" id="MobiDB-lite"/>
    </source>
</evidence>
<dbReference type="OMA" id="WRQIESY"/>
<feature type="region of interest" description="Disordered" evidence="1">
    <location>
        <begin position="1"/>
        <end position="69"/>
    </location>
</feature>
<keyword evidence="3" id="KW-1185">Reference proteome</keyword>
<dbReference type="Proteomes" id="UP000002035">
    <property type="component" value="Unassembled WGS sequence"/>
</dbReference>
<feature type="region of interest" description="Disordered" evidence="1">
    <location>
        <begin position="477"/>
        <end position="530"/>
    </location>
</feature>
<dbReference type="eggNOG" id="ENOG502RMUA">
    <property type="taxonomic scope" value="Eukaryota"/>
</dbReference>
<dbReference type="HOGENOM" id="CLU_437547_0_0_1"/>
<feature type="region of interest" description="Disordered" evidence="1">
    <location>
        <begin position="127"/>
        <end position="155"/>
    </location>
</feature>
<feature type="compositionally biased region" description="Polar residues" evidence="1">
    <location>
        <begin position="136"/>
        <end position="146"/>
    </location>
</feature>
<feature type="compositionally biased region" description="Basic and acidic residues" evidence="1">
    <location>
        <begin position="585"/>
        <end position="597"/>
    </location>
</feature>
<gene>
    <name evidence="2" type="ORF">MCYG_05678</name>
</gene>
<dbReference type="AlphaFoldDB" id="C5FSK6"/>
<feature type="region of interest" description="Disordered" evidence="1">
    <location>
        <begin position="361"/>
        <end position="398"/>
    </location>
</feature>
<dbReference type="RefSeq" id="XP_002845809.1">
    <property type="nucleotide sequence ID" value="XM_002845763.1"/>
</dbReference>
<dbReference type="STRING" id="554155.C5FSK6"/>
<feature type="compositionally biased region" description="Polar residues" evidence="1">
    <location>
        <begin position="44"/>
        <end position="61"/>
    </location>
</feature>
<reference evidence="3" key="1">
    <citation type="journal article" date="2012" name="MBio">
        <title>Comparative genome analysis of Trichophyton rubrum and related dermatophytes reveals candidate genes involved in infection.</title>
        <authorList>
            <person name="Martinez D.A."/>
            <person name="Oliver B.G."/>
            <person name="Graeser Y."/>
            <person name="Goldberg J.M."/>
            <person name="Li W."/>
            <person name="Martinez-Rossi N.M."/>
            <person name="Monod M."/>
            <person name="Shelest E."/>
            <person name="Barton R.C."/>
            <person name="Birch E."/>
            <person name="Brakhage A.A."/>
            <person name="Chen Z."/>
            <person name="Gurr S.J."/>
            <person name="Heiman D."/>
            <person name="Heitman J."/>
            <person name="Kosti I."/>
            <person name="Rossi A."/>
            <person name="Saif S."/>
            <person name="Samalova M."/>
            <person name="Saunders C.W."/>
            <person name="Shea T."/>
            <person name="Summerbell R.C."/>
            <person name="Xu J."/>
            <person name="Young S."/>
            <person name="Zeng Q."/>
            <person name="Birren B.W."/>
            <person name="Cuomo C.A."/>
            <person name="White T.C."/>
        </authorList>
    </citation>
    <scope>NUCLEOTIDE SEQUENCE [LARGE SCALE GENOMIC DNA]</scope>
    <source>
        <strain evidence="3">ATCC MYA-4605 / CBS 113480</strain>
    </source>
</reference>
<evidence type="ECO:0000313" key="3">
    <source>
        <dbReference type="Proteomes" id="UP000002035"/>
    </source>
</evidence>
<feature type="compositionally biased region" description="Polar residues" evidence="1">
    <location>
        <begin position="367"/>
        <end position="391"/>
    </location>
</feature>
<feature type="compositionally biased region" description="Polar residues" evidence="1">
    <location>
        <begin position="1"/>
        <end position="10"/>
    </location>
</feature>
<feature type="compositionally biased region" description="Basic and acidic residues" evidence="1">
    <location>
        <begin position="486"/>
        <end position="516"/>
    </location>
</feature>
<evidence type="ECO:0000313" key="2">
    <source>
        <dbReference type="EMBL" id="EEQ32859.1"/>
    </source>
</evidence>
<proteinExistence type="predicted"/>
<dbReference type="EMBL" id="DS995705">
    <property type="protein sequence ID" value="EEQ32859.1"/>
    <property type="molecule type" value="Genomic_DNA"/>
</dbReference>